<reference evidence="1 2" key="1">
    <citation type="submission" date="2015-12" db="EMBL/GenBank/DDBJ databases">
        <title>Genome sequence of Mucilaginibacter gotjawali.</title>
        <authorList>
            <person name="Lee J.S."/>
            <person name="Lee K.C."/>
            <person name="Kim K.K."/>
            <person name="Lee B.W."/>
        </authorList>
    </citation>
    <scope>NUCLEOTIDE SEQUENCE [LARGE SCALE GENOMIC DNA]</scope>
    <source>
        <strain evidence="1 2">SA3-7</strain>
    </source>
</reference>
<dbReference type="AlphaFoldDB" id="A0A110B0E3"/>
<dbReference type="EMBL" id="AP017313">
    <property type="protein sequence ID" value="BAU52379.1"/>
    <property type="molecule type" value="Genomic_DNA"/>
</dbReference>
<accession>A0A110B0E3</accession>
<dbReference type="PANTHER" id="PTHR40547">
    <property type="entry name" value="SLL0298 PROTEIN"/>
    <property type="match status" value="1"/>
</dbReference>
<dbReference type="Proteomes" id="UP000218263">
    <property type="component" value="Chromosome"/>
</dbReference>
<gene>
    <name evidence="1" type="ORF">MgSA37_00535</name>
</gene>
<protein>
    <submittedName>
        <fullName evidence="1">Uncharacterized protein</fullName>
    </submittedName>
</protein>
<evidence type="ECO:0000313" key="2">
    <source>
        <dbReference type="Proteomes" id="UP000218263"/>
    </source>
</evidence>
<dbReference type="OrthoDB" id="9810303at2"/>
<proteinExistence type="predicted"/>
<dbReference type="RefSeq" id="WP_096349713.1">
    <property type="nucleotide sequence ID" value="NZ_AP017313.1"/>
</dbReference>
<name>A0A110B0E3_9SPHI</name>
<dbReference type="InterPro" id="IPR018639">
    <property type="entry name" value="DUF2062"/>
</dbReference>
<dbReference type="KEGG" id="mgot:MgSA37_00535"/>
<sequence>MRIPKALKVNIIKSIKVAAALCSKKGLKKLAAQLYDPNQSDERKAFSAALGIFLGIIPIWGFQTLSAIFLSVFFKLNKALVLIFSHISLPPLLPFVIFLSYKTGSLWMPASVHGTGSAQNLKAHLQQYIYGGISLAAVVSLATGLLTFATLKLIKFVKKYRLEAGTKATLTLA</sequence>
<dbReference type="PANTHER" id="PTHR40547:SF1">
    <property type="entry name" value="SLL0298 PROTEIN"/>
    <property type="match status" value="1"/>
</dbReference>
<evidence type="ECO:0000313" key="1">
    <source>
        <dbReference type="EMBL" id="BAU52379.1"/>
    </source>
</evidence>
<dbReference type="Pfam" id="PF09835">
    <property type="entry name" value="DUF2062"/>
    <property type="match status" value="1"/>
</dbReference>
<organism evidence="1 2">
    <name type="scientific">Mucilaginibacter gotjawali</name>
    <dbReference type="NCBI Taxonomy" id="1550579"/>
    <lineage>
        <taxon>Bacteria</taxon>
        <taxon>Pseudomonadati</taxon>
        <taxon>Bacteroidota</taxon>
        <taxon>Sphingobacteriia</taxon>
        <taxon>Sphingobacteriales</taxon>
        <taxon>Sphingobacteriaceae</taxon>
        <taxon>Mucilaginibacter</taxon>
    </lineage>
</organism>
<keyword evidence="2" id="KW-1185">Reference proteome</keyword>